<comment type="caution">
    <text evidence="1">The sequence shown here is derived from an EMBL/GenBank/DDBJ whole genome shotgun (WGS) entry which is preliminary data.</text>
</comment>
<organism evidence="1 2">
    <name type="scientific">Punica granatum</name>
    <name type="common">Pomegranate</name>
    <dbReference type="NCBI Taxonomy" id="22663"/>
    <lineage>
        <taxon>Eukaryota</taxon>
        <taxon>Viridiplantae</taxon>
        <taxon>Streptophyta</taxon>
        <taxon>Embryophyta</taxon>
        <taxon>Tracheophyta</taxon>
        <taxon>Spermatophyta</taxon>
        <taxon>Magnoliopsida</taxon>
        <taxon>eudicotyledons</taxon>
        <taxon>Gunneridae</taxon>
        <taxon>Pentapetalae</taxon>
        <taxon>rosids</taxon>
        <taxon>malvids</taxon>
        <taxon>Myrtales</taxon>
        <taxon>Lythraceae</taxon>
        <taxon>Punica</taxon>
    </lineage>
</organism>
<evidence type="ECO:0000313" key="2">
    <source>
        <dbReference type="Proteomes" id="UP000233551"/>
    </source>
</evidence>
<dbReference type="EMBL" id="PGOL01000098">
    <property type="protein sequence ID" value="PKI77271.1"/>
    <property type="molecule type" value="Genomic_DNA"/>
</dbReference>
<accession>A0A2I0L9B5</accession>
<gene>
    <name evidence="1" type="ORF">CRG98_002340</name>
</gene>
<protein>
    <submittedName>
        <fullName evidence="1">Uncharacterized protein</fullName>
    </submittedName>
</protein>
<reference evidence="1 2" key="1">
    <citation type="submission" date="2017-11" db="EMBL/GenBank/DDBJ databases">
        <title>De-novo sequencing of pomegranate (Punica granatum L.) genome.</title>
        <authorList>
            <person name="Akparov Z."/>
            <person name="Amiraslanov A."/>
            <person name="Hajiyeva S."/>
            <person name="Abbasov M."/>
            <person name="Kaur K."/>
            <person name="Hamwieh A."/>
            <person name="Solovyev V."/>
            <person name="Salamov A."/>
            <person name="Braich B."/>
            <person name="Kosarev P."/>
            <person name="Mahmoud A."/>
            <person name="Hajiyev E."/>
            <person name="Babayeva S."/>
            <person name="Izzatullayeva V."/>
            <person name="Mammadov A."/>
            <person name="Mammadov A."/>
            <person name="Sharifova S."/>
            <person name="Ojaghi J."/>
            <person name="Eynullazada K."/>
            <person name="Bayramov B."/>
            <person name="Abdulazimova A."/>
            <person name="Shahmuradov I."/>
        </authorList>
    </citation>
    <scope>NUCLEOTIDE SEQUENCE [LARGE SCALE GENOMIC DNA]</scope>
    <source>
        <strain evidence="2">cv. AG2017</strain>
        <tissue evidence="1">Leaf</tissue>
    </source>
</reference>
<evidence type="ECO:0000313" key="1">
    <source>
        <dbReference type="EMBL" id="PKI77271.1"/>
    </source>
</evidence>
<proteinExistence type="predicted"/>
<dbReference type="Proteomes" id="UP000233551">
    <property type="component" value="Unassembled WGS sequence"/>
</dbReference>
<sequence length="229" mass="26164">MAFYRLEDDLGYSPSMRPLDERRVFLDRGGQLCPLEVEHRVLRVPKLNGGPQEDSVHRDFNEPYQVSNDALNEGAIHRAECPPDEHDFLPGRCDRFEPKAGSRAVHAYLDRGDVGSMFPESDQRTVLSMNGGSYLKGVNFLKLSEDLWGPVRWHSRLDLFPYSEPLTNIASYFGARGISNKFVESWWSTPCANRDRRCSGLLISRWQWTDSTDSTLRPLTRQSGILTNE</sequence>
<name>A0A2I0L9B5_PUNGR</name>
<dbReference type="AlphaFoldDB" id="A0A2I0L9B5"/>
<keyword evidence="2" id="KW-1185">Reference proteome</keyword>